<reference evidence="3" key="1">
    <citation type="submission" date="2015-11" db="EMBL/GenBank/DDBJ databases">
        <authorList>
            <person name="Dugat-Bony E."/>
        </authorList>
    </citation>
    <scope>NUCLEOTIDE SEQUENCE [LARGE SCALE GENOMIC DNA]</scope>
    <source>
        <strain evidence="3">Mu292</strain>
    </source>
</reference>
<organism evidence="2 3">
    <name type="scientific">Corynebacterium variabile</name>
    <dbReference type="NCBI Taxonomy" id="1727"/>
    <lineage>
        <taxon>Bacteria</taxon>
        <taxon>Bacillati</taxon>
        <taxon>Actinomycetota</taxon>
        <taxon>Actinomycetes</taxon>
        <taxon>Mycobacteriales</taxon>
        <taxon>Corynebacteriaceae</taxon>
        <taxon>Corynebacterium</taxon>
    </lineage>
</organism>
<dbReference type="InterPro" id="IPR036249">
    <property type="entry name" value="Thioredoxin-like_sf"/>
</dbReference>
<dbReference type="InterPro" id="IPR004879">
    <property type="entry name" value="Ssp411-like_TRX"/>
</dbReference>
<dbReference type="OrthoDB" id="9762614at2"/>
<evidence type="ECO:0000259" key="1">
    <source>
        <dbReference type="Pfam" id="PF03190"/>
    </source>
</evidence>
<dbReference type="GO" id="GO:0005975">
    <property type="term" value="P:carbohydrate metabolic process"/>
    <property type="evidence" value="ECO:0007669"/>
    <property type="project" value="InterPro"/>
</dbReference>
<evidence type="ECO:0000313" key="3">
    <source>
        <dbReference type="Proteomes" id="UP000182498"/>
    </source>
</evidence>
<dbReference type="CDD" id="cd02955">
    <property type="entry name" value="SSP411"/>
    <property type="match status" value="1"/>
</dbReference>
<dbReference type="PIRSF" id="PIRSF006402">
    <property type="entry name" value="UCP006402_thioredoxin"/>
    <property type="match status" value="1"/>
</dbReference>
<dbReference type="EMBL" id="FAUH01000022">
    <property type="protein sequence ID" value="CUU67351.1"/>
    <property type="molecule type" value="Genomic_DNA"/>
</dbReference>
<dbReference type="SUPFAM" id="SSF52833">
    <property type="entry name" value="Thioredoxin-like"/>
    <property type="match status" value="1"/>
</dbReference>
<gene>
    <name evidence="2" type="ORF">CVAR292_02713</name>
</gene>
<dbReference type="PANTHER" id="PTHR42899:SF1">
    <property type="entry name" value="SPERMATOGENESIS-ASSOCIATED PROTEIN 20"/>
    <property type="match status" value="1"/>
</dbReference>
<dbReference type="InterPro" id="IPR024705">
    <property type="entry name" value="Ssp411"/>
</dbReference>
<dbReference type="RefSeq" id="WP_073884742.1">
    <property type="nucleotide sequence ID" value="NZ_FAUH01000022.1"/>
</dbReference>
<accession>A0A0X2NRM0</accession>
<feature type="domain" description="Spermatogenesis-associated protein 20-like TRX" evidence="1">
    <location>
        <begin position="5"/>
        <end position="160"/>
    </location>
</feature>
<dbReference type="AlphaFoldDB" id="A0A0X2NRM0"/>
<dbReference type="SUPFAM" id="SSF48208">
    <property type="entry name" value="Six-hairpin glycosidases"/>
    <property type="match status" value="1"/>
</dbReference>
<dbReference type="InterPro" id="IPR008928">
    <property type="entry name" value="6-hairpin_glycosidase_sf"/>
</dbReference>
<proteinExistence type="predicted"/>
<name>A0A0X2NRM0_9CORY</name>
<dbReference type="Proteomes" id="UP000182498">
    <property type="component" value="Unassembled WGS sequence"/>
</dbReference>
<dbReference type="Gene3D" id="3.40.30.10">
    <property type="entry name" value="Glutaredoxin"/>
    <property type="match status" value="1"/>
</dbReference>
<dbReference type="Pfam" id="PF03190">
    <property type="entry name" value="Thioredox_DsbH"/>
    <property type="match status" value="1"/>
</dbReference>
<dbReference type="PANTHER" id="PTHR42899">
    <property type="entry name" value="SPERMATOGENESIS-ASSOCIATED PROTEIN 20"/>
    <property type="match status" value="1"/>
</dbReference>
<sequence length="652" mass="69374">MSSTPNRLADSTSPYLRQHADNPVDWWPWGPEAFAEARRRDVPVFLSIGYATCHWCHVMARESFSDPDIAAQINAGFVAVKVDREQHPGVDAVYMQATQALTGQGGWPMTVVTDADGRPFFAGTYFRPDQLTQLLAALVRTWREDRTQVDAVAGRLTAALAAASEEGGSASWHADEDTEALPARIVAAGAGVVEGAPTFPPTAALLGLVRYAEQEGAQNSAVKDAALDRVATTLHDMVRGGLFDQLGGGFHRYCVDATWTVPHFEKTLYDNALLVRAMSAYLAHRPGDRLVRRAMELTCSYLTSVMRTGTTGDLFVSSLDADTDGVEGLTYTWTPSEIAEVLQARGQDATAAATAYGVTPDGHLDGRSVLTLRGDAPDEQVRQALLAARAQRPQPGIDDKLITAWNAMAAVALTETGDPEGQRATAALLEHAVLTDDEGTVLDVTRCPGAPGTLEDCAWLLLAMVRAWEHGEDLVSEVSELVSYTQLVFSRDRGTWYDGAEAVAGTGVRPREPYDGATPAAVGVLAEALTYAGRLAQSQEDTDLHVLGDRWLVEARRILDAHGEAVERHLSAAGGWLCALEAHLAGPVTAVTRGASDGQLAALRADLGTSALILRTEDGAGLIGALSDGDGSAALVQICRAGVCEVAQNLGE</sequence>
<evidence type="ECO:0000313" key="2">
    <source>
        <dbReference type="EMBL" id="CUU67351.1"/>
    </source>
</evidence>
<protein>
    <submittedName>
        <fullName evidence="2">Highly conserved protein containing a thioredoxin domain</fullName>
    </submittedName>
</protein>
<keyword evidence="3" id="KW-1185">Reference proteome</keyword>